<dbReference type="EMBL" id="BMIC01000005">
    <property type="protein sequence ID" value="GFZ91057.1"/>
    <property type="molecule type" value="Genomic_DNA"/>
</dbReference>
<dbReference type="Proteomes" id="UP000598120">
    <property type="component" value="Unassembled WGS sequence"/>
</dbReference>
<dbReference type="InterPro" id="IPR003615">
    <property type="entry name" value="HNH_nuc"/>
</dbReference>
<evidence type="ECO:0000259" key="13">
    <source>
        <dbReference type="PROSITE" id="PS51749"/>
    </source>
</evidence>
<sequence>MKKILGLDLGTNSIGWALVENDFSKKEGLIKGLGSRIIPMSQDVLGKFDSGVSISQTAERTGYRGVRRLIQRNLLRRERLHRVLNILDFLPRHYANSIDFEKRLGQFKGDSEVKLNYRKNKKGKHEFVFMDSFNEMVEEFKLSQPYIFYNKKNGEETKIPYDWTIYYLRKKALSQKIQKEELAWIIINFNQKRGYYQLRGEEEELSSDKTKEYFSLNVEKVIDSGETIKKGGEKLYDVFFSNGWKYDKQVVKTEKWIGKSKEFIVTTSTMKDGSIKRTYKAVNSEEDWIAIKKKTEQDIDNSNKTVGQYIYGALLQSPKQKIRGKLVKTIERKFYKEEFKKIIKEQIKHHPELQNEVLYDLCVQELYPRNEAHQQNIKNKDFEYLFTDDIIFYQRPLKSKKSTISGCQYETRSFKKKIIDKVTNEEKEIWHKEPLKGISKSHPLFQEFRLWQFLKNLKIYQKEDENGNLIDQEITTDLLQTQEDWVELFDFLNTKKEVEQKQIIQFFVDKKLIDKKQKDNYRWNYVEDKKYPCNETKAQFISRLKKVKNIDVDTFLTIESELKLWHIIYSVKDKNEYEQAIRNFSIKNSIDVESFVENFKRFPPFKNDYAAYSEKAIKKILPLMRMGKYWNEFAIKQEVKNRIFDIIERLKTIDFDINKIDKSVADDDIPKQLLKSFIDFKDKNPLQGLNTYQACYLVYNRHSEANNITRWKTLEDINKYLNAFKQHSLRNPIVEQVVTETLRTVRDIWQHYGKGEENFFDEIHVELGREMKNPAKARESLTKRVTENENTNHRIKEILKELQNEGVAEVKPYSPSQQEILKIYEEGIYQSLETVDDTIEKIRKNNSPTKRDITKYKLWLEQGYISPYTGKTIPMSRLFTTDYQIEHVIPQSRYFDDSLSNKIICESEVNQLKDNQTAYEFIRNHGTEKVDLGAGKTVEVFTLEQYENHCNQYFKKNKPKLKKLLSEDIPEGFIQRQLNDSRYISKLIKGLLGNLVREENEQEATSKHIVPVTGAITSKLRQDWGLNDKWNELVAPRFQRLNAITNSDGFGYWDEKINAFRTQVPDEISKGFSKKRIDHRHHALDALVIACCTKKHTNYLNALNAENKNYGLRDSLLIKNENGHYTKYFQLPWNNFPTEAKSVLEKTIISFKQNTRVINKTNNKTWQWIEKDGQLKKILVKQTKGNNWAIRKPMHEETVSGIVNLAWVGTKKGNITTATRKTVDKTFTLSKIEKITDTGIQKILSNYLKQEKFKELNSKGEMSYNSDLAFSPEGIEYLNKNIKKFNEGKSHQPIFKVRIYENGSGRFKLGEGGDKKGKYVQGAPNLFFAIYWDENNKKRIYETIPLNEIIEHQKQIANLPKNERTSVPINHTKGQFLFSLSPNDLVYVPSDEEIDNPTLVDFNNLTNEQVESLYNVNDFSSTTCYFTPNPLAKAIREKEVDMSFNEKKRKITGSFDTKTASLNGVQIKDICIKLEVDRLGNIINIKND</sequence>
<comment type="caution">
    <text evidence="14">The sequence shown here is derived from an EMBL/GenBank/DDBJ whole genome shotgun (WGS) entry which is preliminary data.</text>
</comment>
<organism evidence="14 15">
    <name type="scientific">Aquaticitalea lipolytica</name>
    <dbReference type="NCBI Taxonomy" id="1247562"/>
    <lineage>
        <taxon>Bacteria</taxon>
        <taxon>Pseudomonadati</taxon>
        <taxon>Bacteroidota</taxon>
        <taxon>Flavobacteriia</taxon>
        <taxon>Flavobacteriales</taxon>
        <taxon>Flavobacteriaceae</taxon>
        <taxon>Aquaticitalea</taxon>
    </lineage>
</organism>
<feature type="binding site" evidence="12">
    <location>
        <position position="770"/>
    </location>
    <ligand>
        <name>Mg(2+)</name>
        <dbReference type="ChEBI" id="CHEBI:18420"/>
        <label>2</label>
    </ligand>
</feature>
<dbReference type="InterPro" id="IPR036397">
    <property type="entry name" value="RNaseH_sf"/>
</dbReference>
<gene>
    <name evidence="12 14" type="primary">cas9</name>
    <name evidence="14" type="ORF">GCM10011531_23520</name>
</gene>
<keyword evidence="10" id="KW-0464">Manganese</keyword>
<keyword evidence="6 12" id="KW-0460">Magnesium</keyword>
<dbReference type="HAMAP" id="MF_01480">
    <property type="entry name" value="Cas9"/>
    <property type="match status" value="1"/>
</dbReference>
<evidence type="ECO:0000256" key="11">
    <source>
        <dbReference type="ARBA" id="ARBA00046380"/>
    </source>
</evidence>
<dbReference type="PROSITE" id="PS51749">
    <property type="entry name" value="HNH_CAS9"/>
    <property type="match status" value="1"/>
</dbReference>
<dbReference type="InterPro" id="IPR041383">
    <property type="entry name" value="RuvC_III"/>
</dbReference>
<dbReference type="Pfam" id="PF13395">
    <property type="entry name" value="HNH_4"/>
    <property type="match status" value="1"/>
</dbReference>
<comment type="similarity">
    <text evidence="12">Belongs to the CRISPR-associated Cas9 family.</text>
</comment>
<comment type="subunit">
    <text evidence="11 12">Monomer. Binds crRNA and tracrRNA.</text>
</comment>
<evidence type="ECO:0000256" key="7">
    <source>
        <dbReference type="ARBA" id="ARBA00022884"/>
    </source>
</evidence>
<evidence type="ECO:0000313" key="14">
    <source>
        <dbReference type="EMBL" id="GFZ91057.1"/>
    </source>
</evidence>
<comment type="function">
    <text evidence="12">CRISPR (clustered regularly interspaced short palindromic repeat) is an adaptive immune system that provides protection against mobile genetic elements (viruses, transposable elements and conjugative plasmids). CRISPR clusters contain spacers, sequences complementary to antecedent mobile elements, and target invading nucleic acids. CRISPR clusters are transcribed and processed into CRISPR RNA (crRNA). In type II CRISPR systems correct processing of pre-crRNA requires a trans-encoded small RNA (tracrRNA), endogenous ribonuclease 3 (rnc) and this protein. The tracrRNA serves as a guide for ribonuclease 3-aided processing of pre-crRNA. Subsequently Cas9/crRNA/tracrRNA endonucleolytically cleaves linear or circular dsDNA target complementary to the spacer; Cas9 is inactive in the absence of the 2 guide RNAs (gRNA). Cas9 recognizes the protospacer adjacent motif (PAM) in the CRISPR repeat sequences to help distinguish self versus nonself, as targets within the bacterial CRISPR locus do not have PAMs. PAM recognition is also required for catalytic activity.</text>
</comment>
<keyword evidence="5 12" id="KW-0378">Hydrolase</keyword>
<evidence type="ECO:0000313" key="15">
    <source>
        <dbReference type="Proteomes" id="UP000598120"/>
    </source>
</evidence>
<comment type="domain">
    <text evidence="12">Has 2 endonuclease domains. The discontinuous RuvC-like domain cleaves the target DNA noncomplementary to crRNA while the HNH nuclease domain cleaves the target DNA complementary to crRNA.</text>
</comment>
<feature type="active site" description="For RuvC-like nuclease domain" evidence="12">
    <location>
        <position position="8"/>
    </location>
</feature>
<evidence type="ECO:0000256" key="1">
    <source>
        <dbReference type="ARBA" id="ARBA00001946"/>
    </source>
</evidence>
<evidence type="ECO:0000256" key="5">
    <source>
        <dbReference type="ARBA" id="ARBA00022801"/>
    </source>
</evidence>
<feature type="binding site" evidence="12">
    <location>
        <position position="770"/>
    </location>
    <ligand>
        <name>Mg(2+)</name>
        <dbReference type="ChEBI" id="CHEBI:18420"/>
        <label>1</label>
    </ligand>
</feature>
<dbReference type="InterPro" id="IPR028629">
    <property type="entry name" value="Cas9"/>
</dbReference>
<feature type="binding site" evidence="12">
    <location>
        <position position="1082"/>
    </location>
    <ligand>
        <name>Mg(2+)</name>
        <dbReference type="ChEBI" id="CHEBI:18420"/>
        <label>2</label>
    </ligand>
</feature>
<dbReference type="GO" id="GO:0016787">
    <property type="term" value="F:hydrolase activity"/>
    <property type="evidence" value="ECO:0007669"/>
    <property type="project" value="UniProtKB-KW"/>
</dbReference>
<dbReference type="Gene3D" id="3.30.420.10">
    <property type="entry name" value="Ribonuclease H-like superfamily/Ribonuclease H"/>
    <property type="match status" value="2"/>
</dbReference>
<keyword evidence="4 12" id="KW-0255">Endonuclease</keyword>
<reference evidence="14 15" key="1">
    <citation type="journal article" date="2014" name="Int. J. Syst. Evol. Microbiol.">
        <title>Complete genome sequence of Corynebacterium casei LMG S-19264T (=DSM 44701T), isolated from a smear-ripened cheese.</title>
        <authorList>
            <consortium name="US DOE Joint Genome Institute (JGI-PGF)"/>
            <person name="Walter F."/>
            <person name="Albersmeier A."/>
            <person name="Kalinowski J."/>
            <person name="Ruckert C."/>
        </authorList>
    </citation>
    <scope>NUCLEOTIDE SEQUENCE [LARGE SCALE GENOMIC DNA]</scope>
    <source>
        <strain evidence="14 15">CGMCC 1.15295</strain>
    </source>
</reference>
<comment type="cofactor">
    <cofactor evidence="1 12">
        <name>Mg(2+)</name>
        <dbReference type="ChEBI" id="CHEBI:18420"/>
    </cofactor>
</comment>
<evidence type="ECO:0000256" key="12">
    <source>
        <dbReference type="HAMAP-Rule" id="MF_01480"/>
    </source>
</evidence>
<dbReference type="InterPro" id="IPR033114">
    <property type="entry name" value="HNH_CAS9"/>
</dbReference>
<keyword evidence="2 12" id="KW-0540">Nuclease</keyword>
<evidence type="ECO:0000256" key="3">
    <source>
        <dbReference type="ARBA" id="ARBA00022723"/>
    </source>
</evidence>
<keyword evidence="9 12" id="KW-0238">DNA-binding</keyword>
<evidence type="ECO:0000256" key="9">
    <source>
        <dbReference type="ARBA" id="ARBA00023125"/>
    </source>
</evidence>
<dbReference type="RefSeq" id="WP_188606583.1">
    <property type="nucleotide sequence ID" value="NZ_BMIC01000005.1"/>
</dbReference>
<evidence type="ECO:0000256" key="8">
    <source>
        <dbReference type="ARBA" id="ARBA00023118"/>
    </source>
</evidence>
<evidence type="ECO:0000256" key="10">
    <source>
        <dbReference type="ARBA" id="ARBA00023211"/>
    </source>
</evidence>
<evidence type="ECO:0000256" key="6">
    <source>
        <dbReference type="ARBA" id="ARBA00022842"/>
    </source>
</evidence>
<dbReference type="Pfam" id="PF18541">
    <property type="entry name" value="RuvC_III"/>
    <property type="match status" value="1"/>
</dbReference>
<feature type="domain" description="HNH Cas9-type" evidence="13">
    <location>
        <begin position="806"/>
        <end position="978"/>
    </location>
</feature>
<dbReference type="GO" id="GO:0051607">
    <property type="term" value="P:defense response to virus"/>
    <property type="evidence" value="ECO:0007669"/>
    <property type="project" value="UniProtKB-UniRule"/>
</dbReference>
<keyword evidence="8 12" id="KW-0051">Antiviral defense</keyword>
<dbReference type="Pfam" id="PF16593">
    <property type="entry name" value="Cas9-BH"/>
    <property type="match status" value="1"/>
</dbReference>
<dbReference type="GO" id="GO:0003723">
    <property type="term" value="F:RNA binding"/>
    <property type="evidence" value="ECO:0007669"/>
    <property type="project" value="UniProtKB-UniRule"/>
</dbReference>
<feature type="binding site" evidence="12">
    <location>
        <position position="766"/>
    </location>
    <ligand>
        <name>Mg(2+)</name>
        <dbReference type="ChEBI" id="CHEBI:18420"/>
        <label>1</label>
    </ligand>
</feature>
<keyword evidence="3 12" id="KW-0479">Metal-binding</keyword>
<feature type="binding site" evidence="12">
    <location>
        <position position="8"/>
    </location>
    <ligand>
        <name>Mg(2+)</name>
        <dbReference type="ChEBI" id="CHEBI:18420"/>
        <label>1</label>
    </ligand>
</feature>
<dbReference type="GO" id="GO:0003677">
    <property type="term" value="F:DNA binding"/>
    <property type="evidence" value="ECO:0007669"/>
    <property type="project" value="UniProtKB-UniRule"/>
</dbReference>
<evidence type="ECO:0000256" key="4">
    <source>
        <dbReference type="ARBA" id="ARBA00022759"/>
    </source>
</evidence>
<dbReference type="NCBIfam" id="TIGR01865">
    <property type="entry name" value="cas_Csn1"/>
    <property type="match status" value="1"/>
</dbReference>
<protein>
    <recommendedName>
        <fullName evidence="12">CRISPR-associated endonuclease Cas9</fullName>
        <ecNumber evidence="12">3.1.-.-</ecNumber>
    </recommendedName>
</protein>
<dbReference type="GO" id="GO:0004519">
    <property type="term" value="F:endonuclease activity"/>
    <property type="evidence" value="ECO:0007669"/>
    <property type="project" value="UniProtKB-UniRule"/>
</dbReference>
<keyword evidence="7 12" id="KW-0694">RNA-binding</keyword>
<proteinExistence type="inferred from homology"/>
<name>A0A8J2TRU5_9FLAO</name>
<evidence type="ECO:0000256" key="2">
    <source>
        <dbReference type="ARBA" id="ARBA00022722"/>
    </source>
</evidence>
<keyword evidence="15" id="KW-1185">Reference proteome</keyword>
<accession>A0A8J2TRU5</accession>
<dbReference type="InterPro" id="IPR032239">
    <property type="entry name" value="Cas9-BH"/>
</dbReference>
<dbReference type="GO" id="GO:0043571">
    <property type="term" value="P:maintenance of CRISPR repeat elements"/>
    <property type="evidence" value="ECO:0007669"/>
    <property type="project" value="UniProtKB-UniRule"/>
</dbReference>
<feature type="binding site" evidence="12">
    <location>
        <position position="8"/>
    </location>
    <ligand>
        <name>Mg(2+)</name>
        <dbReference type="ChEBI" id="CHEBI:18420"/>
        <label>2</label>
    </ligand>
</feature>
<feature type="active site" description="Proton acceptor for HNH nuclease domain" evidence="12">
    <location>
        <position position="887"/>
    </location>
</feature>
<dbReference type="GO" id="GO:0046872">
    <property type="term" value="F:metal ion binding"/>
    <property type="evidence" value="ECO:0007669"/>
    <property type="project" value="UniProtKB-UniRule"/>
</dbReference>
<dbReference type="EC" id="3.1.-.-" evidence="12"/>